<accession>A0AA39TKL6</accession>
<evidence type="ECO:0000256" key="1">
    <source>
        <dbReference type="SAM" id="MobiDB-lite"/>
    </source>
</evidence>
<evidence type="ECO:0000313" key="2">
    <source>
        <dbReference type="EMBL" id="KAK0493046.1"/>
    </source>
</evidence>
<comment type="caution">
    <text evidence="2">The sequence shown here is derived from an EMBL/GenBank/DDBJ whole genome shotgun (WGS) entry which is preliminary data.</text>
</comment>
<dbReference type="AlphaFoldDB" id="A0AA39TKL6"/>
<evidence type="ECO:0000313" key="3">
    <source>
        <dbReference type="Proteomes" id="UP001175228"/>
    </source>
</evidence>
<organism evidence="2 3">
    <name type="scientific">Armillaria luteobubalina</name>
    <dbReference type="NCBI Taxonomy" id="153913"/>
    <lineage>
        <taxon>Eukaryota</taxon>
        <taxon>Fungi</taxon>
        <taxon>Dikarya</taxon>
        <taxon>Basidiomycota</taxon>
        <taxon>Agaricomycotina</taxon>
        <taxon>Agaricomycetes</taxon>
        <taxon>Agaricomycetidae</taxon>
        <taxon>Agaricales</taxon>
        <taxon>Marasmiineae</taxon>
        <taxon>Physalacriaceae</taxon>
        <taxon>Armillaria</taxon>
    </lineage>
</organism>
<feature type="region of interest" description="Disordered" evidence="1">
    <location>
        <begin position="75"/>
        <end position="105"/>
    </location>
</feature>
<keyword evidence="3" id="KW-1185">Reference proteome</keyword>
<name>A0AA39TKL6_9AGAR</name>
<dbReference type="EMBL" id="JAUEPU010000026">
    <property type="protein sequence ID" value="KAK0493046.1"/>
    <property type="molecule type" value="Genomic_DNA"/>
</dbReference>
<protein>
    <submittedName>
        <fullName evidence="2">Uncharacterized protein</fullName>
    </submittedName>
</protein>
<dbReference type="Proteomes" id="UP001175228">
    <property type="component" value="Unassembled WGS sequence"/>
</dbReference>
<gene>
    <name evidence="2" type="ORF">EDD18DRAFT_1356968</name>
</gene>
<proteinExistence type="predicted"/>
<reference evidence="2" key="1">
    <citation type="submission" date="2023-06" db="EMBL/GenBank/DDBJ databases">
        <authorList>
            <consortium name="Lawrence Berkeley National Laboratory"/>
            <person name="Ahrendt S."/>
            <person name="Sahu N."/>
            <person name="Indic B."/>
            <person name="Wong-Bajracharya J."/>
            <person name="Merenyi Z."/>
            <person name="Ke H.-M."/>
            <person name="Monk M."/>
            <person name="Kocsube S."/>
            <person name="Drula E."/>
            <person name="Lipzen A."/>
            <person name="Balint B."/>
            <person name="Henrissat B."/>
            <person name="Andreopoulos B."/>
            <person name="Martin F.M."/>
            <person name="Harder C.B."/>
            <person name="Rigling D."/>
            <person name="Ford K.L."/>
            <person name="Foster G.D."/>
            <person name="Pangilinan J."/>
            <person name="Papanicolaou A."/>
            <person name="Barry K."/>
            <person name="LaButti K."/>
            <person name="Viragh M."/>
            <person name="Koriabine M."/>
            <person name="Yan M."/>
            <person name="Riley R."/>
            <person name="Champramary S."/>
            <person name="Plett K.L."/>
            <person name="Tsai I.J."/>
            <person name="Slot J."/>
            <person name="Sipos G."/>
            <person name="Plett J."/>
            <person name="Nagy L.G."/>
            <person name="Grigoriev I.V."/>
        </authorList>
    </citation>
    <scope>NUCLEOTIDE SEQUENCE</scope>
    <source>
        <strain evidence="2">HWK02</strain>
    </source>
</reference>
<sequence length="119" mass="14144">MSTRKLPRLTSRLSARACARRMTNVTLARVHLIFTLPPASFNAFFPAYSCDEKDEKFICELFVEIIDIDIWKEDCDKGKDDKDHKDGKKDDKKDNRKKDDKKEDRKYYDTSAWNAHYRY</sequence>